<comment type="caution">
    <text evidence="2">The sequence shown here is derived from an EMBL/GenBank/DDBJ whole genome shotgun (WGS) entry which is preliminary data.</text>
</comment>
<sequence>MLDILIKNGTIVDGTGSNRYQANVGITDGVITEIAKDLDIPAKSIIDAENQIVSSGFIDIHSHSDLSPFFVNYKMQSKLYQGISLEIVGNCGISCLPTNDKSRKTITELLEGALALPLNGMVAEDNSITDYAEHIGRCPAATNVGLLIGHGTLRGCVMGFDMRPPTKEELQAMADLLDHELTHGAFGMSLGLIYPPSSYGDLEEFIVLAKVLKKHEAILTVHMRSESTHIFDAVREMLKVAESSHVHLQISHLKLIGKPQWGKADELLAMIKEARSKGLEVTCDQYPYTATSTNMAAMVPGWAQSGGPEAMCQRLAKPSKELLTEIKIEMERRGGAGKVLIVSTHDKYPEFDGVTLDKAAKALNLEPEMAVTVLLCAANGGIPCCYFCLAEEDMLTIMREQFICVGSDGYAFPFDKGLISTNPHPRSFGTFPRFLQITREQQLMSLEAAIAKITALPAAILGLKDRGTIAIGKKADLTIFDASQIADRSSYTDALRKPAGINYVIIDGKIALAKGEQVGEDFGRVLLHEQY</sequence>
<dbReference type="InterPro" id="IPR011059">
    <property type="entry name" value="Metal-dep_hydrolase_composite"/>
</dbReference>
<evidence type="ECO:0000313" key="2">
    <source>
        <dbReference type="EMBL" id="MPL98697.1"/>
    </source>
</evidence>
<dbReference type="Pfam" id="PF07969">
    <property type="entry name" value="Amidohydro_3"/>
    <property type="match status" value="1"/>
</dbReference>
<dbReference type="InterPro" id="IPR013108">
    <property type="entry name" value="Amidohydro_3"/>
</dbReference>
<dbReference type="CDD" id="cd01297">
    <property type="entry name" value="D-aminoacylase"/>
    <property type="match status" value="1"/>
</dbReference>
<dbReference type="InterPro" id="IPR050378">
    <property type="entry name" value="Metallo-dep_Hydrolases_sf"/>
</dbReference>
<dbReference type="InterPro" id="IPR032466">
    <property type="entry name" value="Metal_Hydrolase"/>
</dbReference>
<organism evidence="2">
    <name type="scientific">bioreactor metagenome</name>
    <dbReference type="NCBI Taxonomy" id="1076179"/>
    <lineage>
        <taxon>unclassified sequences</taxon>
        <taxon>metagenomes</taxon>
        <taxon>ecological metagenomes</taxon>
    </lineage>
</organism>
<keyword evidence="2" id="KW-0378">Hydrolase</keyword>
<evidence type="ECO:0000259" key="1">
    <source>
        <dbReference type="Pfam" id="PF07969"/>
    </source>
</evidence>
<dbReference type="EMBL" id="VSSQ01000623">
    <property type="protein sequence ID" value="MPL98697.1"/>
    <property type="molecule type" value="Genomic_DNA"/>
</dbReference>
<name>A0A644W557_9ZZZZ</name>
<gene>
    <name evidence="2" type="primary">dan_3</name>
    <name evidence="2" type="ORF">SDC9_44904</name>
</gene>
<protein>
    <submittedName>
        <fullName evidence="2">D-aminoacylase</fullName>
        <ecNumber evidence="2">3.5.1.81</ecNumber>
    </submittedName>
</protein>
<dbReference type="Gene3D" id="3.30.1490.130">
    <property type="entry name" value="D-aminoacylase. Domain 3"/>
    <property type="match status" value="1"/>
</dbReference>
<dbReference type="Gene3D" id="2.30.40.10">
    <property type="entry name" value="Urease, subunit C, domain 1"/>
    <property type="match status" value="1"/>
</dbReference>
<dbReference type="EC" id="3.5.1.81" evidence="2"/>
<dbReference type="PANTHER" id="PTHR11647:SF1">
    <property type="entry name" value="COLLAPSIN RESPONSE MEDIATOR PROTEIN"/>
    <property type="match status" value="1"/>
</dbReference>
<dbReference type="SUPFAM" id="SSF51338">
    <property type="entry name" value="Composite domain of metallo-dependent hydrolases"/>
    <property type="match status" value="1"/>
</dbReference>
<proteinExistence type="predicted"/>
<dbReference type="AlphaFoldDB" id="A0A644W557"/>
<dbReference type="PANTHER" id="PTHR11647">
    <property type="entry name" value="HYDRANTOINASE/DIHYDROPYRIMIDINASE FAMILY MEMBER"/>
    <property type="match status" value="1"/>
</dbReference>
<reference evidence="2" key="1">
    <citation type="submission" date="2019-08" db="EMBL/GenBank/DDBJ databases">
        <authorList>
            <person name="Kucharzyk K."/>
            <person name="Murdoch R.W."/>
            <person name="Higgins S."/>
            <person name="Loffler F."/>
        </authorList>
    </citation>
    <scope>NUCLEOTIDE SEQUENCE</scope>
</reference>
<accession>A0A644W557</accession>
<dbReference type="Gene3D" id="3.20.20.140">
    <property type="entry name" value="Metal-dependent hydrolases"/>
    <property type="match status" value="1"/>
</dbReference>
<dbReference type="SUPFAM" id="SSF51556">
    <property type="entry name" value="Metallo-dependent hydrolases"/>
    <property type="match status" value="1"/>
</dbReference>
<feature type="domain" description="Amidohydrolase 3" evidence="1">
    <location>
        <begin position="420"/>
        <end position="510"/>
    </location>
</feature>
<dbReference type="InterPro" id="IPR023100">
    <property type="entry name" value="D-aminoacylase_insert_dom_sf"/>
</dbReference>
<dbReference type="GO" id="GO:0047420">
    <property type="term" value="F:N-acyl-D-amino-acid deacylase activity"/>
    <property type="evidence" value="ECO:0007669"/>
    <property type="project" value="UniProtKB-EC"/>
</dbReference>